<gene>
    <name evidence="3" type="ORF">C1H46_027747</name>
</gene>
<feature type="compositionally biased region" description="Polar residues" evidence="1">
    <location>
        <begin position="302"/>
        <end position="311"/>
    </location>
</feature>
<dbReference type="PRINTS" id="PR00625">
    <property type="entry name" value="JDOMAIN"/>
</dbReference>
<dbReference type="EMBL" id="VIEB01000558">
    <property type="protein sequence ID" value="TQD86724.1"/>
    <property type="molecule type" value="Genomic_DNA"/>
</dbReference>
<name>A0A540LJU2_MALBA</name>
<feature type="region of interest" description="Disordered" evidence="1">
    <location>
        <begin position="189"/>
        <end position="370"/>
    </location>
</feature>
<keyword evidence="4" id="KW-1185">Reference proteome</keyword>
<organism evidence="3 4">
    <name type="scientific">Malus baccata</name>
    <name type="common">Siberian crab apple</name>
    <name type="synonym">Pyrus baccata</name>
    <dbReference type="NCBI Taxonomy" id="106549"/>
    <lineage>
        <taxon>Eukaryota</taxon>
        <taxon>Viridiplantae</taxon>
        <taxon>Streptophyta</taxon>
        <taxon>Embryophyta</taxon>
        <taxon>Tracheophyta</taxon>
        <taxon>Spermatophyta</taxon>
        <taxon>Magnoliopsida</taxon>
        <taxon>eudicotyledons</taxon>
        <taxon>Gunneridae</taxon>
        <taxon>Pentapetalae</taxon>
        <taxon>rosids</taxon>
        <taxon>fabids</taxon>
        <taxon>Rosales</taxon>
        <taxon>Rosaceae</taxon>
        <taxon>Amygdaloideae</taxon>
        <taxon>Maleae</taxon>
        <taxon>Malus</taxon>
    </lineage>
</organism>
<reference evidence="3 4" key="1">
    <citation type="journal article" date="2019" name="G3 (Bethesda)">
        <title>Sequencing of a Wild Apple (Malus baccata) Genome Unravels the Differences Between Cultivated and Wild Apple Species Regarding Disease Resistance and Cold Tolerance.</title>
        <authorList>
            <person name="Chen X."/>
        </authorList>
    </citation>
    <scope>NUCLEOTIDE SEQUENCE [LARGE SCALE GENOMIC DNA]</scope>
    <source>
        <strain evidence="4">cv. Shandingzi</strain>
        <tissue evidence="3">Leaves</tissue>
    </source>
</reference>
<feature type="compositionally biased region" description="Polar residues" evidence="1">
    <location>
        <begin position="207"/>
        <end position="229"/>
    </location>
</feature>
<dbReference type="STRING" id="106549.A0A540LJU2"/>
<dbReference type="SUPFAM" id="SSF46565">
    <property type="entry name" value="Chaperone J-domain"/>
    <property type="match status" value="1"/>
</dbReference>
<dbReference type="PANTHER" id="PTHR45089">
    <property type="entry name" value="DNAJ HEAT SHOCK AMINO-TERMINAL DOMAIN PROTEIN-RELATED"/>
    <property type="match status" value="1"/>
</dbReference>
<protein>
    <recommendedName>
        <fullName evidence="2">J domain-containing protein</fullName>
    </recommendedName>
</protein>
<evidence type="ECO:0000313" key="4">
    <source>
        <dbReference type="Proteomes" id="UP000315295"/>
    </source>
</evidence>
<dbReference type="PANTHER" id="PTHR45089:SF42">
    <property type="entry name" value="J DOMAIN-CONTAINING PROTEIN"/>
    <property type="match status" value="1"/>
</dbReference>
<feature type="domain" description="J" evidence="2">
    <location>
        <begin position="67"/>
        <end position="131"/>
    </location>
</feature>
<dbReference type="AlphaFoldDB" id="A0A540LJU2"/>
<dbReference type="InterPro" id="IPR001623">
    <property type="entry name" value="DnaJ_domain"/>
</dbReference>
<dbReference type="PROSITE" id="PS50076">
    <property type="entry name" value="DNAJ_2"/>
    <property type="match status" value="1"/>
</dbReference>
<dbReference type="Proteomes" id="UP000315295">
    <property type="component" value="Unassembled WGS sequence"/>
</dbReference>
<dbReference type="Pfam" id="PF00226">
    <property type="entry name" value="DnaJ"/>
    <property type="match status" value="1"/>
</dbReference>
<evidence type="ECO:0000259" key="2">
    <source>
        <dbReference type="PROSITE" id="PS50076"/>
    </source>
</evidence>
<evidence type="ECO:0000313" key="3">
    <source>
        <dbReference type="EMBL" id="TQD86724.1"/>
    </source>
</evidence>
<sequence length="370" mass="40773">MECNKEEAYKAMQLSEVKMQNHDFTGAKKMAQKAQRLFLGLENIEKLLTVCEVHCSSENKMGGFEMDWYGILQIQKCDDDVTIKKQYRKLALLLHPDKNKFAGAEAAFKLIGEANRVLTDQAKRSVYDMKCRAQVKTGSSVPSAHPSNVNAFVRKENDTSQSQSPPDTFWTHCPCLKAFIAQDLGIQSQGAHPESVGKQFPNRKEPTSQGTSNAARQSNVGTGKPSSTRFHYGKAASNPSSKVGVDADVKMSKSGPVKSPVKSKDSKTSENMKKKKRGRESTESCKPSKLNEGHCHRRSSRIKQNLSYNENINDDGFVSPPKRSTDCQFSRATEMERKNAAADGAVSENNSQPDCATAAAVGGQKKENKK</sequence>
<comment type="caution">
    <text evidence="3">The sequence shown here is derived from an EMBL/GenBank/DDBJ whole genome shotgun (WGS) entry which is preliminary data.</text>
</comment>
<feature type="compositionally biased region" description="Basic and acidic residues" evidence="1">
    <location>
        <begin position="262"/>
        <end position="272"/>
    </location>
</feature>
<accession>A0A540LJU2</accession>
<dbReference type="InterPro" id="IPR036869">
    <property type="entry name" value="J_dom_sf"/>
</dbReference>
<proteinExistence type="predicted"/>
<evidence type="ECO:0000256" key="1">
    <source>
        <dbReference type="SAM" id="MobiDB-lite"/>
    </source>
</evidence>
<dbReference type="Gene3D" id="1.10.287.110">
    <property type="entry name" value="DnaJ domain"/>
    <property type="match status" value="1"/>
</dbReference>
<dbReference type="CDD" id="cd06257">
    <property type="entry name" value="DnaJ"/>
    <property type="match status" value="1"/>
</dbReference>
<dbReference type="SMART" id="SM00271">
    <property type="entry name" value="DnaJ"/>
    <property type="match status" value="1"/>
</dbReference>